<dbReference type="Proteomes" id="UP001497680">
    <property type="component" value="Unassembled WGS sequence"/>
</dbReference>
<sequence>MLRVTFLSTLFAALFSCAHGELVAVSPGGLTLASTIHVQNEIHLQDEDVLDHLREAIEEVQVEDEIGIVEDEFRAELFDYLQNNFRDVGNTTEEIDAALVKALATEMLGRRLGGAETVENIIGLMNRPSKIPDDNNGSDGPLARIAKKELIRRIVKGEAAHPKYGPGLALQTDLMYQVIEKSKEPFLSELNDWECYCGGDCCMCPWTNADEQMRKSKEASDPKRLQFACICSCCPCNGGGQDPDVPPPSQFPPKIPLPMGLLCGLLKMGACPW</sequence>
<reference evidence="1 2" key="1">
    <citation type="journal article" date="2022" name="New Phytol.">
        <title>Ecological generalism drives hyperdiversity of secondary metabolite gene clusters in xylarialean endophytes.</title>
        <authorList>
            <person name="Franco M.E.E."/>
            <person name="Wisecaver J.H."/>
            <person name="Arnold A.E."/>
            <person name="Ju Y.M."/>
            <person name="Slot J.C."/>
            <person name="Ahrendt S."/>
            <person name="Moore L.P."/>
            <person name="Eastman K.E."/>
            <person name="Scott K."/>
            <person name="Konkel Z."/>
            <person name="Mondo S.J."/>
            <person name="Kuo A."/>
            <person name="Hayes R.D."/>
            <person name="Haridas S."/>
            <person name="Andreopoulos B."/>
            <person name="Riley R."/>
            <person name="LaButti K."/>
            <person name="Pangilinan J."/>
            <person name="Lipzen A."/>
            <person name="Amirebrahimi M."/>
            <person name="Yan J."/>
            <person name="Adam C."/>
            <person name="Keymanesh K."/>
            <person name="Ng V."/>
            <person name="Louie K."/>
            <person name="Northen T."/>
            <person name="Drula E."/>
            <person name="Henrissat B."/>
            <person name="Hsieh H.M."/>
            <person name="Youens-Clark K."/>
            <person name="Lutzoni F."/>
            <person name="Miadlikowska J."/>
            <person name="Eastwood D.C."/>
            <person name="Hamelin R.C."/>
            <person name="Grigoriev I.V."/>
            <person name="U'Ren J.M."/>
        </authorList>
    </citation>
    <scope>NUCLEOTIDE SEQUENCE [LARGE SCALE GENOMIC DNA]</scope>
    <source>
        <strain evidence="1 2">ER1909</strain>
    </source>
</reference>
<evidence type="ECO:0000313" key="2">
    <source>
        <dbReference type="Proteomes" id="UP001497680"/>
    </source>
</evidence>
<organism evidence="1 2">
    <name type="scientific">Hypoxylon rubiginosum</name>
    <dbReference type="NCBI Taxonomy" id="110542"/>
    <lineage>
        <taxon>Eukaryota</taxon>
        <taxon>Fungi</taxon>
        <taxon>Dikarya</taxon>
        <taxon>Ascomycota</taxon>
        <taxon>Pezizomycotina</taxon>
        <taxon>Sordariomycetes</taxon>
        <taxon>Xylariomycetidae</taxon>
        <taxon>Xylariales</taxon>
        <taxon>Hypoxylaceae</taxon>
        <taxon>Hypoxylon</taxon>
    </lineage>
</organism>
<protein>
    <submittedName>
        <fullName evidence="1">Uncharacterized protein</fullName>
    </submittedName>
</protein>
<proteinExistence type="predicted"/>
<keyword evidence="2" id="KW-1185">Reference proteome</keyword>
<dbReference type="EMBL" id="MU394344">
    <property type="protein sequence ID" value="KAI6083969.1"/>
    <property type="molecule type" value="Genomic_DNA"/>
</dbReference>
<comment type="caution">
    <text evidence="1">The sequence shown here is derived from an EMBL/GenBank/DDBJ whole genome shotgun (WGS) entry which is preliminary data.</text>
</comment>
<evidence type="ECO:0000313" key="1">
    <source>
        <dbReference type="EMBL" id="KAI6083969.1"/>
    </source>
</evidence>
<accession>A0ACC0CU94</accession>
<name>A0ACC0CU94_9PEZI</name>
<gene>
    <name evidence="1" type="ORF">F4821DRAFT_262427</name>
</gene>